<evidence type="ECO:0000313" key="1">
    <source>
        <dbReference type="EMBL" id="AXF54642.1"/>
    </source>
</evidence>
<name>A0A345BUL1_9BACI</name>
<dbReference type="EMBL" id="CP031092">
    <property type="protein sequence ID" value="AXF54642.1"/>
    <property type="molecule type" value="Genomic_DNA"/>
</dbReference>
<accession>A0A345BUL1</accession>
<reference evidence="1 2" key="1">
    <citation type="journal article" date="2018" name="J. Microbiol.">
        <title>Salicibibacter kimchii gen. nov., sp. nov., a moderately halophilic and alkalitolerant bacterium in the family Bacillaceae, isolated from kimchi.</title>
        <authorList>
            <person name="Jang J.Y."/>
            <person name="Oh Y.J."/>
            <person name="Lim S.K."/>
            <person name="Park H.K."/>
            <person name="Lee C."/>
            <person name="Kim J.Y."/>
            <person name="Lee M.A."/>
            <person name="Choi H.J."/>
        </authorList>
    </citation>
    <scope>NUCLEOTIDE SEQUENCE [LARGE SCALE GENOMIC DNA]</scope>
    <source>
        <strain evidence="1 2">NKC1-1</strain>
    </source>
</reference>
<evidence type="ECO:0000313" key="2">
    <source>
        <dbReference type="Proteomes" id="UP000252100"/>
    </source>
</evidence>
<sequence>MSAPWNITKNALVFGLGLNNTMTIHFDDGDGIKKVEGSLFKMSDADEEIMIKDDADFYVLKYEEIRFAAVKVK</sequence>
<dbReference type="OrthoDB" id="2973637at2"/>
<protein>
    <submittedName>
        <fullName evidence="1">Uncharacterized protein</fullName>
    </submittedName>
</protein>
<dbReference type="KEGG" id="rue:DT065_00505"/>
<gene>
    <name evidence="1" type="ORF">DT065_00505</name>
</gene>
<keyword evidence="2" id="KW-1185">Reference proteome</keyword>
<dbReference type="AlphaFoldDB" id="A0A345BUL1"/>
<proteinExistence type="predicted"/>
<organism evidence="1 2">
    <name type="scientific">Salicibibacter kimchii</name>
    <dbReference type="NCBI Taxonomy" id="2099786"/>
    <lineage>
        <taxon>Bacteria</taxon>
        <taxon>Bacillati</taxon>
        <taxon>Bacillota</taxon>
        <taxon>Bacilli</taxon>
        <taxon>Bacillales</taxon>
        <taxon>Bacillaceae</taxon>
        <taxon>Salicibibacter</taxon>
    </lineage>
</organism>
<dbReference type="Proteomes" id="UP000252100">
    <property type="component" value="Chromosome"/>
</dbReference>
<dbReference type="RefSeq" id="WP_114369904.1">
    <property type="nucleotide sequence ID" value="NZ_CP031092.1"/>
</dbReference>